<evidence type="ECO:0000313" key="1">
    <source>
        <dbReference type="EMBL" id="JAD63354.1"/>
    </source>
</evidence>
<reference evidence="1" key="1">
    <citation type="submission" date="2014-09" db="EMBL/GenBank/DDBJ databases">
        <authorList>
            <person name="Magalhaes I.L.F."/>
            <person name="Oliveira U."/>
            <person name="Santos F.R."/>
            <person name="Vidigal T.H.D.A."/>
            <person name="Brescovit A.D."/>
            <person name="Santos A.J."/>
        </authorList>
    </citation>
    <scope>NUCLEOTIDE SEQUENCE</scope>
    <source>
        <tissue evidence="1">Shoot tissue taken approximately 20 cm above the soil surface</tissue>
    </source>
</reference>
<dbReference type="EMBL" id="GBRH01234541">
    <property type="protein sequence ID" value="JAD63354.1"/>
    <property type="molecule type" value="Transcribed_RNA"/>
</dbReference>
<accession>A0A0A9BH86</accession>
<protein>
    <submittedName>
        <fullName evidence="1">Uncharacterized protein</fullName>
    </submittedName>
</protein>
<proteinExistence type="predicted"/>
<organism evidence="1">
    <name type="scientific">Arundo donax</name>
    <name type="common">Giant reed</name>
    <name type="synonym">Donax arundinaceus</name>
    <dbReference type="NCBI Taxonomy" id="35708"/>
    <lineage>
        <taxon>Eukaryota</taxon>
        <taxon>Viridiplantae</taxon>
        <taxon>Streptophyta</taxon>
        <taxon>Embryophyta</taxon>
        <taxon>Tracheophyta</taxon>
        <taxon>Spermatophyta</taxon>
        <taxon>Magnoliopsida</taxon>
        <taxon>Liliopsida</taxon>
        <taxon>Poales</taxon>
        <taxon>Poaceae</taxon>
        <taxon>PACMAD clade</taxon>
        <taxon>Arundinoideae</taxon>
        <taxon>Arundineae</taxon>
        <taxon>Arundo</taxon>
    </lineage>
</organism>
<reference evidence="1" key="2">
    <citation type="journal article" date="2015" name="Data Brief">
        <title>Shoot transcriptome of the giant reed, Arundo donax.</title>
        <authorList>
            <person name="Barrero R.A."/>
            <person name="Guerrero F.D."/>
            <person name="Moolhuijzen P."/>
            <person name="Goolsby J.A."/>
            <person name="Tidwell J."/>
            <person name="Bellgard S.E."/>
            <person name="Bellgard M.I."/>
        </authorList>
    </citation>
    <scope>NUCLEOTIDE SEQUENCE</scope>
    <source>
        <tissue evidence="1">Shoot tissue taken approximately 20 cm above the soil surface</tissue>
    </source>
</reference>
<dbReference type="AlphaFoldDB" id="A0A0A9BH86"/>
<name>A0A0A9BH86_ARUDO</name>
<sequence length="44" mass="4631">MEGAGCDTSAAPACDASARTMALASWARWLETCESKGLGGERRR</sequence>